<evidence type="ECO:0000313" key="1">
    <source>
        <dbReference type="EMBL" id="GAW96688.1"/>
    </source>
</evidence>
<dbReference type="RefSeq" id="WP_057179702.1">
    <property type="nucleotide sequence ID" value="NZ_BDQM01000017.1"/>
</dbReference>
<comment type="caution">
    <text evidence="1">The sequence shown here is derived from an EMBL/GenBank/DDBJ whole genome shotgun (WGS) entry which is preliminary data.</text>
</comment>
<sequence>MALSFKNILSNFLKNIDTSTIDEFKTHISSSLKSRSKEIEIDYQSLSSDKFESSEDMEGYKLYLDDCAYFTDEMEKLSDEFLIMALYKQLELHVKKATNRLAPSIDTTGFFNVGTLQKELLKKMSINIKLLDSYAAFTELREINNSIKHQGVVSEKLAKANSIWVEGQELNNLSKTYERLKPEISKYVLNFVEELAKIP</sequence>
<evidence type="ECO:0000313" key="2">
    <source>
        <dbReference type="Proteomes" id="UP000197068"/>
    </source>
</evidence>
<proteinExistence type="predicted"/>
<accession>A0ABQ0MWH3</accession>
<reference evidence="1 2" key="1">
    <citation type="submission" date="2017-06" db="EMBL/GenBank/DDBJ databases">
        <title>Whole Genome Sequences of Colwellia marinimaniae MTCD1.</title>
        <authorList>
            <person name="Kusumoto H."/>
            <person name="Inoue M."/>
            <person name="Tanikawa K."/>
            <person name="Maeji H."/>
            <person name="Cameron J.H."/>
            <person name="Bartlett D.H."/>
        </authorList>
    </citation>
    <scope>NUCLEOTIDE SEQUENCE [LARGE SCALE GENOMIC DNA]</scope>
    <source>
        <strain evidence="1 2">MTCD1</strain>
    </source>
</reference>
<gene>
    <name evidence="1" type="ORF">MTCD1_02308</name>
</gene>
<keyword evidence="2" id="KW-1185">Reference proteome</keyword>
<evidence type="ECO:0008006" key="3">
    <source>
        <dbReference type="Google" id="ProtNLM"/>
    </source>
</evidence>
<dbReference type="EMBL" id="BDQM01000017">
    <property type="protein sequence ID" value="GAW96688.1"/>
    <property type="molecule type" value="Genomic_DNA"/>
</dbReference>
<name>A0ABQ0MWH3_9GAMM</name>
<protein>
    <recommendedName>
        <fullName evidence="3">RiboL-PSP-HEPN domain-containing protein</fullName>
    </recommendedName>
</protein>
<organism evidence="1 2">
    <name type="scientific">Colwellia marinimaniae</name>
    <dbReference type="NCBI Taxonomy" id="1513592"/>
    <lineage>
        <taxon>Bacteria</taxon>
        <taxon>Pseudomonadati</taxon>
        <taxon>Pseudomonadota</taxon>
        <taxon>Gammaproteobacteria</taxon>
        <taxon>Alteromonadales</taxon>
        <taxon>Colwelliaceae</taxon>
        <taxon>Colwellia</taxon>
    </lineage>
</organism>
<dbReference type="Proteomes" id="UP000197068">
    <property type="component" value="Unassembled WGS sequence"/>
</dbReference>